<organism evidence="2 3">
    <name type="scientific">Vanessa tameamea</name>
    <name type="common">Kamehameha butterfly</name>
    <dbReference type="NCBI Taxonomy" id="334116"/>
    <lineage>
        <taxon>Eukaryota</taxon>
        <taxon>Metazoa</taxon>
        <taxon>Ecdysozoa</taxon>
        <taxon>Arthropoda</taxon>
        <taxon>Hexapoda</taxon>
        <taxon>Insecta</taxon>
        <taxon>Pterygota</taxon>
        <taxon>Neoptera</taxon>
        <taxon>Endopterygota</taxon>
        <taxon>Lepidoptera</taxon>
        <taxon>Glossata</taxon>
        <taxon>Ditrysia</taxon>
        <taxon>Papilionoidea</taxon>
        <taxon>Nymphalidae</taxon>
        <taxon>Nymphalinae</taxon>
        <taxon>Vanessa</taxon>
    </lineage>
</organism>
<dbReference type="AlphaFoldDB" id="A0A8B8INR0"/>
<name>A0A8B8INR0_VANTA</name>
<dbReference type="OMA" id="CPCPDCK"/>
<dbReference type="RefSeq" id="XP_026498753.2">
    <property type="nucleotide sequence ID" value="XM_026642968.2"/>
</dbReference>
<dbReference type="OrthoDB" id="7478244at2759"/>
<dbReference type="GeneID" id="113402662"/>
<protein>
    <submittedName>
        <fullName evidence="3">Uncharacterized protein LOC113402662</fullName>
    </submittedName>
</protein>
<evidence type="ECO:0000313" key="3">
    <source>
        <dbReference type="RefSeq" id="XP_026498753.2"/>
    </source>
</evidence>
<evidence type="ECO:0000313" key="2">
    <source>
        <dbReference type="Proteomes" id="UP001652626"/>
    </source>
</evidence>
<sequence>MPNCNKIKRPCKICFETVSEKNGIQCQGACQTWVHFTCLNYTPGKIKDIKAGIIKVTCPCPDCNTTLPKEYRKDEPFSCNNTKCPANHLPKCGNVTCPINKGVVVDELPTATCALDRCGKSCKTYSHPQLYTEPEPQPIPPCAPPKYYESPSTSGSVDGCHDFNKCPSGCALFQDIPGDYGRYYDATAPSMGTLEQICATVGQLTNQINNLMSKMHQSGKDKSEGNSCIHKGPRSKCPKPCFCPGNPARKN</sequence>
<dbReference type="InterPro" id="IPR013083">
    <property type="entry name" value="Znf_RING/FYVE/PHD"/>
</dbReference>
<keyword evidence="2" id="KW-1185">Reference proteome</keyword>
<proteinExistence type="predicted"/>
<dbReference type="Proteomes" id="UP001652626">
    <property type="component" value="Chromosome 24"/>
</dbReference>
<dbReference type="SUPFAM" id="SSF57903">
    <property type="entry name" value="FYVE/PHD zinc finger"/>
    <property type="match status" value="1"/>
</dbReference>
<gene>
    <name evidence="3" type="primary">LOC113402662</name>
</gene>
<accession>A0A8B8INR0</accession>
<feature type="region of interest" description="Disordered" evidence="1">
    <location>
        <begin position="216"/>
        <end position="235"/>
    </location>
</feature>
<dbReference type="Gene3D" id="3.30.40.10">
    <property type="entry name" value="Zinc/RING finger domain, C3HC4 (zinc finger)"/>
    <property type="match status" value="1"/>
</dbReference>
<dbReference type="InterPro" id="IPR011011">
    <property type="entry name" value="Znf_FYVE_PHD"/>
</dbReference>
<evidence type="ECO:0000256" key="1">
    <source>
        <dbReference type="SAM" id="MobiDB-lite"/>
    </source>
</evidence>
<reference evidence="3" key="1">
    <citation type="submission" date="2025-08" db="UniProtKB">
        <authorList>
            <consortium name="RefSeq"/>
        </authorList>
    </citation>
    <scope>IDENTIFICATION</scope>
    <source>
        <tissue evidence="3">Whole body</tissue>
    </source>
</reference>